<name>A0A314KY25_NICAT</name>
<dbReference type="KEGG" id="nau:109205206"/>
<evidence type="ECO:0000256" key="1">
    <source>
        <dbReference type="ARBA" id="ARBA00004370"/>
    </source>
</evidence>
<feature type="transmembrane region" description="Helical" evidence="3">
    <location>
        <begin position="90"/>
        <end position="113"/>
    </location>
</feature>
<dbReference type="PANTHER" id="PTHR31234:SF2">
    <property type="entry name" value="OS05G0199100 PROTEIN"/>
    <property type="match status" value="1"/>
</dbReference>
<dbReference type="EMBL" id="MJEQ01000779">
    <property type="protein sequence ID" value="OIT34055.1"/>
    <property type="molecule type" value="Genomic_DNA"/>
</dbReference>
<comment type="caution">
    <text evidence="4">The sequence shown here is derived from an EMBL/GenBank/DDBJ whole genome shotgun (WGS) entry which is preliminary data.</text>
</comment>
<protein>
    <recommendedName>
        <fullName evidence="6">Late embryogenesis abundant protein LEA-2 subgroup domain-containing protein</fullName>
    </recommendedName>
</protein>
<comment type="subcellular location">
    <subcellularLocation>
        <location evidence="1">Membrane</location>
    </subcellularLocation>
</comment>
<dbReference type="OrthoDB" id="695142at2759"/>
<dbReference type="GO" id="GO:0005886">
    <property type="term" value="C:plasma membrane"/>
    <property type="evidence" value="ECO:0007669"/>
    <property type="project" value="TreeGrafter"/>
</dbReference>
<evidence type="ECO:0000313" key="4">
    <source>
        <dbReference type="EMBL" id="OIT34055.1"/>
    </source>
</evidence>
<reference evidence="4" key="1">
    <citation type="submission" date="2016-11" db="EMBL/GenBank/DDBJ databases">
        <title>The genome of Nicotiana attenuata.</title>
        <authorList>
            <person name="Xu S."/>
            <person name="Brockmoeller T."/>
            <person name="Gaquerel E."/>
            <person name="Navarro A."/>
            <person name="Kuhl H."/>
            <person name="Gase K."/>
            <person name="Ling Z."/>
            <person name="Zhou W."/>
            <person name="Kreitzer C."/>
            <person name="Stanke M."/>
            <person name="Tang H."/>
            <person name="Lyons E."/>
            <person name="Pandey P."/>
            <person name="Pandey S.P."/>
            <person name="Timmermann B."/>
            <person name="Baldwin I.T."/>
        </authorList>
    </citation>
    <scope>NUCLEOTIDE SEQUENCE [LARGE SCALE GENOMIC DNA]</scope>
    <source>
        <strain evidence="4">UT</strain>
    </source>
</reference>
<dbReference type="Gramene" id="OIT34055">
    <property type="protein sequence ID" value="OIT34055"/>
    <property type="gene ID" value="A4A49_23186"/>
</dbReference>
<evidence type="ECO:0000256" key="2">
    <source>
        <dbReference type="ARBA" id="ARBA00023136"/>
    </source>
</evidence>
<keyword evidence="2 3" id="KW-0472">Membrane</keyword>
<evidence type="ECO:0008006" key="6">
    <source>
        <dbReference type="Google" id="ProtNLM"/>
    </source>
</evidence>
<keyword evidence="5" id="KW-1185">Reference proteome</keyword>
<dbReference type="InterPro" id="IPR044839">
    <property type="entry name" value="NDR1-like"/>
</dbReference>
<keyword evidence="3" id="KW-0812">Transmembrane</keyword>
<gene>
    <name evidence="4" type="ORF">A4A49_23186</name>
</gene>
<proteinExistence type="predicted"/>
<organism evidence="4 5">
    <name type="scientific">Nicotiana attenuata</name>
    <name type="common">Coyote tobacco</name>
    <dbReference type="NCBI Taxonomy" id="49451"/>
    <lineage>
        <taxon>Eukaryota</taxon>
        <taxon>Viridiplantae</taxon>
        <taxon>Streptophyta</taxon>
        <taxon>Embryophyta</taxon>
        <taxon>Tracheophyta</taxon>
        <taxon>Spermatophyta</taxon>
        <taxon>Magnoliopsida</taxon>
        <taxon>eudicotyledons</taxon>
        <taxon>Gunneridae</taxon>
        <taxon>Pentapetalae</taxon>
        <taxon>asterids</taxon>
        <taxon>lamiids</taxon>
        <taxon>Solanales</taxon>
        <taxon>Solanaceae</taxon>
        <taxon>Nicotianoideae</taxon>
        <taxon>Nicotianeae</taxon>
        <taxon>Nicotiana</taxon>
    </lineage>
</organism>
<dbReference type="GO" id="GO:0098542">
    <property type="term" value="P:defense response to other organism"/>
    <property type="evidence" value="ECO:0007669"/>
    <property type="project" value="InterPro"/>
</dbReference>
<keyword evidence="3" id="KW-1133">Transmembrane helix</keyword>
<evidence type="ECO:0000256" key="3">
    <source>
        <dbReference type="SAM" id="Phobius"/>
    </source>
</evidence>
<sequence length="276" mass="31296">MNMANHKKEEVKPVLGYQRSENFYQTDHNNYQQFHHAGYAQPCPGYPANPNEAQPFHYYDYNQQPNNNYPARPLPYVSPEVSQGFSFARVMLCLMVFLILFASLMSMVAWSVFSSEWPTIKVESFVVRSFEISNGSLLKANLETKVSVKNTNHRSSIVILQAETTLVYKYVVLDTTSSVDHLEIAKESSVMLLDAFAFPNSKRSFTGDSVLNEMAKDQGRGHILFGLKIDVQVMFKSGVCSKRNKIRVYCEKIKLNFQNGSTIPAWDGSKTECING</sequence>
<dbReference type="AlphaFoldDB" id="A0A314KY25"/>
<dbReference type="Proteomes" id="UP000187609">
    <property type="component" value="Unassembled WGS sequence"/>
</dbReference>
<dbReference type="PANTHER" id="PTHR31234">
    <property type="entry name" value="LATE EMBRYOGENESIS ABUNDANT (LEA) HYDROXYPROLINE-RICH GLYCOPROTEIN FAMILY"/>
    <property type="match status" value="1"/>
</dbReference>
<accession>A0A314KY25</accession>
<evidence type="ECO:0000313" key="5">
    <source>
        <dbReference type="Proteomes" id="UP000187609"/>
    </source>
</evidence>